<sequence length="87" mass="9555">MTTCRCLTSSLLQTPSEVSGLRTIEADSKIACSCVEFIPKVAVRAFFGIGVNCRDTPCVIVLIVRRQGLLRKYDLNASAVSWLLFVC</sequence>
<comment type="caution">
    <text evidence="1">The sequence shown here is derived from an EMBL/GenBank/DDBJ whole genome shotgun (WGS) entry which is preliminary data.</text>
</comment>
<evidence type="ECO:0000313" key="1">
    <source>
        <dbReference type="EMBL" id="KAF2619015.1"/>
    </source>
</evidence>
<accession>A0A8S9MGK0</accession>
<reference evidence="1" key="1">
    <citation type="submission" date="2019-12" db="EMBL/GenBank/DDBJ databases">
        <title>Genome sequencing and annotation of Brassica cretica.</title>
        <authorList>
            <person name="Studholme D.J."/>
            <person name="Sarris P.F."/>
        </authorList>
    </citation>
    <scope>NUCLEOTIDE SEQUENCE</scope>
    <source>
        <strain evidence="1">PFS-001/15</strain>
        <tissue evidence="1">Leaf</tissue>
    </source>
</reference>
<evidence type="ECO:0000313" key="2">
    <source>
        <dbReference type="Proteomes" id="UP000712281"/>
    </source>
</evidence>
<dbReference type="AlphaFoldDB" id="A0A8S9MGK0"/>
<proteinExistence type="predicted"/>
<protein>
    <submittedName>
        <fullName evidence="1">Uncharacterized protein</fullName>
    </submittedName>
</protein>
<name>A0A8S9MGK0_BRACR</name>
<dbReference type="EMBL" id="QGKW02000007">
    <property type="protein sequence ID" value="KAF2619015.1"/>
    <property type="molecule type" value="Genomic_DNA"/>
</dbReference>
<dbReference type="Proteomes" id="UP000712281">
    <property type="component" value="Unassembled WGS sequence"/>
</dbReference>
<organism evidence="1 2">
    <name type="scientific">Brassica cretica</name>
    <name type="common">Mustard</name>
    <dbReference type="NCBI Taxonomy" id="69181"/>
    <lineage>
        <taxon>Eukaryota</taxon>
        <taxon>Viridiplantae</taxon>
        <taxon>Streptophyta</taxon>
        <taxon>Embryophyta</taxon>
        <taxon>Tracheophyta</taxon>
        <taxon>Spermatophyta</taxon>
        <taxon>Magnoliopsida</taxon>
        <taxon>eudicotyledons</taxon>
        <taxon>Gunneridae</taxon>
        <taxon>Pentapetalae</taxon>
        <taxon>rosids</taxon>
        <taxon>malvids</taxon>
        <taxon>Brassicales</taxon>
        <taxon>Brassicaceae</taxon>
        <taxon>Brassiceae</taxon>
        <taxon>Brassica</taxon>
    </lineage>
</organism>
<gene>
    <name evidence="1" type="ORF">F2Q68_00040155</name>
</gene>